<dbReference type="GO" id="GO:0003677">
    <property type="term" value="F:DNA binding"/>
    <property type="evidence" value="ECO:0007669"/>
    <property type="project" value="UniProtKB-KW"/>
</dbReference>
<dbReference type="GO" id="GO:0003700">
    <property type="term" value="F:DNA-binding transcription factor activity"/>
    <property type="evidence" value="ECO:0007669"/>
    <property type="project" value="TreeGrafter"/>
</dbReference>
<dbReference type="Pfam" id="PF01381">
    <property type="entry name" value="HTH_3"/>
    <property type="match status" value="2"/>
</dbReference>
<dbReference type="AlphaFoldDB" id="A0A0D6Q4H9"/>
<dbReference type="SMART" id="SM00530">
    <property type="entry name" value="HTH_XRE"/>
    <property type="match status" value="2"/>
</dbReference>
<reference evidence="3 4" key="1">
    <citation type="submission" date="2012-11" db="EMBL/GenBank/DDBJ databases">
        <title>Whole genome sequence of Gluconacetobacter europaeus NBRC3261.</title>
        <authorList>
            <person name="Azuma Y."/>
            <person name="Higashiura N."/>
            <person name="Hirakawa H."/>
            <person name="Matsushita K."/>
        </authorList>
    </citation>
    <scope>NUCLEOTIDE SEQUENCE [LARGE SCALE GENOMIC DNA]</scope>
    <source>
        <strain evidence="3 4">NBRC 3261</strain>
    </source>
</reference>
<evidence type="ECO:0000313" key="3">
    <source>
        <dbReference type="EMBL" id="GAN97676.1"/>
    </source>
</evidence>
<dbReference type="InterPro" id="IPR050807">
    <property type="entry name" value="TransReg_Diox_bact_type"/>
</dbReference>
<dbReference type="Proteomes" id="UP000032675">
    <property type="component" value="Unassembled WGS sequence"/>
</dbReference>
<name>A0A0D6Q4H9_KOMEU</name>
<dbReference type="SUPFAM" id="SSF47413">
    <property type="entry name" value="lambda repressor-like DNA-binding domains"/>
    <property type="match status" value="2"/>
</dbReference>
<dbReference type="InterPro" id="IPR010982">
    <property type="entry name" value="Lambda_DNA-bd_dom_sf"/>
</dbReference>
<dbReference type="PROSITE" id="PS50943">
    <property type="entry name" value="HTH_CROC1"/>
    <property type="match status" value="2"/>
</dbReference>
<feature type="domain" description="HTH cro/C1-type" evidence="2">
    <location>
        <begin position="27"/>
        <end position="80"/>
    </location>
</feature>
<feature type="domain" description="HTH cro/C1-type" evidence="2">
    <location>
        <begin position="167"/>
        <end position="221"/>
    </location>
</feature>
<dbReference type="RefSeq" id="WP_048852102.1">
    <property type="nucleotide sequence ID" value="NZ_BANI01000193.1"/>
</dbReference>
<dbReference type="CDD" id="cd00093">
    <property type="entry name" value="HTH_XRE"/>
    <property type="match status" value="2"/>
</dbReference>
<evidence type="ECO:0000313" key="4">
    <source>
        <dbReference type="Proteomes" id="UP000032675"/>
    </source>
</evidence>
<dbReference type="GO" id="GO:0005829">
    <property type="term" value="C:cytosol"/>
    <property type="evidence" value="ECO:0007669"/>
    <property type="project" value="TreeGrafter"/>
</dbReference>
<organism evidence="3 4">
    <name type="scientific">Komagataeibacter europaeus NBRC 3261</name>
    <dbReference type="NCBI Taxonomy" id="1234669"/>
    <lineage>
        <taxon>Bacteria</taxon>
        <taxon>Pseudomonadati</taxon>
        <taxon>Pseudomonadota</taxon>
        <taxon>Alphaproteobacteria</taxon>
        <taxon>Acetobacterales</taxon>
        <taxon>Acetobacteraceae</taxon>
        <taxon>Komagataeibacter</taxon>
    </lineage>
</organism>
<dbReference type="PANTHER" id="PTHR46797">
    <property type="entry name" value="HTH-TYPE TRANSCRIPTIONAL REGULATOR"/>
    <property type="match status" value="1"/>
</dbReference>
<comment type="caution">
    <text evidence="3">The sequence shown here is derived from an EMBL/GenBank/DDBJ whole genome shotgun (WGS) entry which is preliminary data.</text>
</comment>
<dbReference type="Gene3D" id="1.10.260.40">
    <property type="entry name" value="lambda repressor-like DNA-binding domains"/>
    <property type="match status" value="2"/>
</dbReference>
<evidence type="ECO:0000256" key="1">
    <source>
        <dbReference type="ARBA" id="ARBA00023125"/>
    </source>
</evidence>
<evidence type="ECO:0000259" key="2">
    <source>
        <dbReference type="PROSITE" id="PS50943"/>
    </source>
</evidence>
<proteinExistence type="predicted"/>
<accession>A0A0D6Q4H9</accession>
<keyword evidence="1" id="KW-0238">DNA-binding</keyword>
<sequence length="267" mass="29639">MSHDNGKMQAEALFASGQLYRDIGEIIYDRRTALDWTQVHLAKLARLNVSVIRSIEAGRPVSLETLSALLRVFEIDPRDILPQGAPEGTWFAHLDLAASATQLKKTMKQCSDYNLAIQKLRDIIGNISKTFNLPEIPARLPIDHYSHSVAFTSGERQDLLEIFGRRIQIFRTLQGATASQIAHKSHVSLTSLSLIEAGLRNPSLETVYRIAEGLSVSVYYLIPGIHDDADLLRSLDMTAWAMSAQSQLEALADLESIIGHLDDIANH</sequence>
<gene>
    <name evidence="3" type="ORF">Geu3261_0228_011</name>
</gene>
<protein>
    <recommendedName>
        <fullName evidence="2">HTH cro/C1-type domain-containing protein</fullName>
    </recommendedName>
</protein>
<dbReference type="EMBL" id="BANI01000193">
    <property type="protein sequence ID" value="GAN97676.1"/>
    <property type="molecule type" value="Genomic_DNA"/>
</dbReference>
<dbReference type="PANTHER" id="PTHR46797:SF1">
    <property type="entry name" value="METHYLPHOSPHONATE SYNTHASE"/>
    <property type="match status" value="1"/>
</dbReference>
<dbReference type="InterPro" id="IPR001387">
    <property type="entry name" value="Cro/C1-type_HTH"/>
</dbReference>